<protein>
    <submittedName>
        <fullName evidence="2">Uncharacterized protein, isoform A</fullName>
    </submittedName>
</protein>
<dbReference type="KEGG" id="dvi:6628568"/>
<feature type="transmembrane region" description="Helical" evidence="1">
    <location>
        <begin position="191"/>
        <end position="212"/>
    </location>
</feature>
<feature type="transmembrane region" description="Helical" evidence="1">
    <location>
        <begin position="120"/>
        <end position="146"/>
    </location>
</feature>
<dbReference type="GO" id="GO:0016020">
    <property type="term" value="C:membrane"/>
    <property type="evidence" value="ECO:0007669"/>
    <property type="project" value="TreeGrafter"/>
</dbReference>
<dbReference type="Proteomes" id="UP000008792">
    <property type="component" value="Unassembled WGS sequence"/>
</dbReference>
<dbReference type="eggNOG" id="ENOG502S8CX">
    <property type="taxonomic scope" value="Eukaryota"/>
</dbReference>
<feature type="transmembrane region" description="Helical" evidence="1">
    <location>
        <begin position="232"/>
        <end position="257"/>
    </location>
</feature>
<dbReference type="AlphaFoldDB" id="B4LRZ8"/>
<dbReference type="EMBL" id="CH940649">
    <property type="protein sequence ID" value="EDW63674.2"/>
    <property type="molecule type" value="Genomic_DNA"/>
</dbReference>
<dbReference type="HOGENOM" id="CLU_066320_1_0_1"/>
<keyword evidence="1" id="KW-1133">Transmembrane helix</keyword>
<dbReference type="InterPro" id="IPR049352">
    <property type="entry name" value="Rost"/>
</dbReference>
<accession>B4LRZ8</accession>
<dbReference type="PANTHER" id="PTHR12242:SF46">
    <property type="entry name" value="IP08657P-RELATED"/>
    <property type="match status" value="1"/>
</dbReference>
<keyword evidence="1" id="KW-0472">Membrane</keyword>
<gene>
    <name evidence="2" type="primary">Dvir\GJ16087</name>
    <name evidence="2" type="ORF">Dvir_GJ16087</name>
</gene>
<name>B4LRZ8_DROVI</name>
<dbReference type="InParanoid" id="B4LRZ8"/>
<organism evidence="2 3">
    <name type="scientific">Drosophila virilis</name>
    <name type="common">Fruit fly</name>
    <dbReference type="NCBI Taxonomy" id="7244"/>
    <lineage>
        <taxon>Eukaryota</taxon>
        <taxon>Metazoa</taxon>
        <taxon>Ecdysozoa</taxon>
        <taxon>Arthropoda</taxon>
        <taxon>Hexapoda</taxon>
        <taxon>Insecta</taxon>
        <taxon>Pterygota</taxon>
        <taxon>Neoptera</taxon>
        <taxon>Endopterygota</taxon>
        <taxon>Diptera</taxon>
        <taxon>Brachycera</taxon>
        <taxon>Muscomorpha</taxon>
        <taxon>Ephydroidea</taxon>
        <taxon>Drosophilidae</taxon>
        <taxon>Drosophila</taxon>
    </lineage>
</organism>
<evidence type="ECO:0000313" key="3">
    <source>
        <dbReference type="Proteomes" id="UP000008792"/>
    </source>
</evidence>
<dbReference type="OrthoDB" id="419711at2759"/>
<feature type="transmembrane region" description="Helical" evidence="1">
    <location>
        <begin position="55"/>
        <end position="78"/>
    </location>
</feature>
<proteinExistence type="predicted"/>
<feature type="transmembrane region" description="Helical" evidence="1">
    <location>
        <begin position="84"/>
        <end position="108"/>
    </location>
</feature>
<dbReference type="Pfam" id="PF21534">
    <property type="entry name" value="Rost"/>
    <property type="match status" value="1"/>
</dbReference>
<feature type="transmembrane region" description="Helical" evidence="1">
    <location>
        <begin position="166"/>
        <end position="184"/>
    </location>
</feature>
<reference evidence="2 3" key="1">
    <citation type="journal article" date="2007" name="Nature">
        <title>Evolution of genes and genomes on the Drosophila phylogeny.</title>
        <authorList>
            <consortium name="Drosophila 12 Genomes Consortium"/>
            <person name="Clark A.G."/>
            <person name="Eisen M.B."/>
            <person name="Smith D.R."/>
            <person name="Bergman C.M."/>
            <person name="Oliver B."/>
            <person name="Markow T.A."/>
            <person name="Kaufman T.C."/>
            <person name="Kellis M."/>
            <person name="Gelbart W."/>
            <person name="Iyer V.N."/>
            <person name="Pollard D.A."/>
            <person name="Sackton T.B."/>
            <person name="Larracuente A.M."/>
            <person name="Singh N.D."/>
            <person name="Abad J.P."/>
            <person name="Abt D.N."/>
            <person name="Adryan B."/>
            <person name="Aguade M."/>
            <person name="Akashi H."/>
            <person name="Anderson W.W."/>
            <person name="Aquadro C.F."/>
            <person name="Ardell D.H."/>
            <person name="Arguello R."/>
            <person name="Artieri C.G."/>
            <person name="Barbash D.A."/>
            <person name="Barker D."/>
            <person name="Barsanti P."/>
            <person name="Batterham P."/>
            <person name="Batzoglou S."/>
            <person name="Begun D."/>
            <person name="Bhutkar A."/>
            <person name="Blanco E."/>
            <person name="Bosak S.A."/>
            <person name="Bradley R.K."/>
            <person name="Brand A.D."/>
            <person name="Brent M.R."/>
            <person name="Brooks A.N."/>
            <person name="Brown R.H."/>
            <person name="Butlin R.K."/>
            <person name="Caggese C."/>
            <person name="Calvi B.R."/>
            <person name="Bernardo de Carvalho A."/>
            <person name="Caspi A."/>
            <person name="Castrezana S."/>
            <person name="Celniker S.E."/>
            <person name="Chang J.L."/>
            <person name="Chapple C."/>
            <person name="Chatterji S."/>
            <person name="Chinwalla A."/>
            <person name="Civetta A."/>
            <person name="Clifton S.W."/>
            <person name="Comeron J.M."/>
            <person name="Costello J.C."/>
            <person name="Coyne J.A."/>
            <person name="Daub J."/>
            <person name="David R.G."/>
            <person name="Delcher A.L."/>
            <person name="Delehaunty K."/>
            <person name="Do C.B."/>
            <person name="Ebling H."/>
            <person name="Edwards K."/>
            <person name="Eickbush T."/>
            <person name="Evans J.D."/>
            <person name="Filipski A."/>
            <person name="Findeiss S."/>
            <person name="Freyhult E."/>
            <person name="Fulton L."/>
            <person name="Fulton R."/>
            <person name="Garcia A.C."/>
            <person name="Gardiner A."/>
            <person name="Garfield D.A."/>
            <person name="Garvin B.E."/>
            <person name="Gibson G."/>
            <person name="Gilbert D."/>
            <person name="Gnerre S."/>
            <person name="Godfrey J."/>
            <person name="Good R."/>
            <person name="Gotea V."/>
            <person name="Gravely B."/>
            <person name="Greenberg A.J."/>
            <person name="Griffiths-Jones S."/>
            <person name="Gross S."/>
            <person name="Guigo R."/>
            <person name="Gustafson E.A."/>
            <person name="Haerty W."/>
            <person name="Hahn M.W."/>
            <person name="Halligan D.L."/>
            <person name="Halpern A.L."/>
            <person name="Halter G.M."/>
            <person name="Han M.V."/>
            <person name="Heger A."/>
            <person name="Hillier L."/>
            <person name="Hinrichs A.S."/>
            <person name="Holmes I."/>
            <person name="Hoskins R.A."/>
            <person name="Hubisz M.J."/>
            <person name="Hultmark D."/>
            <person name="Huntley M.A."/>
            <person name="Jaffe D.B."/>
            <person name="Jagadeeshan S."/>
            <person name="Jeck W.R."/>
            <person name="Johnson J."/>
            <person name="Jones C.D."/>
            <person name="Jordan W.C."/>
            <person name="Karpen G.H."/>
            <person name="Kataoka E."/>
            <person name="Keightley P.D."/>
            <person name="Kheradpour P."/>
            <person name="Kirkness E.F."/>
            <person name="Koerich L.B."/>
            <person name="Kristiansen K."/>
            <person name="Kudrna D."/>
            <person name="Kulathinal R.J."/>
            <person name="Kumar S."/>
            <person name="Kwok R."/>
            <person name="Lander E."/>
            <person name="Langley C.H."/>
            <person name="Lapoint R."/>
            <person name="Lazzaro B.P."/>
            <person name="Lee S.J."/>
            <person name="Levesque L."/>
            <person name="Li R."/>
            <person name="Lin C.F."/>
            <person name="Lin M.F."/>
            <person name="Lindblad-Toh K."/>
            <person name="Llopart A."/>
            <person name="Long M."/>
            <person name="Low L."/>
            <person name="Lozovsky E."/>
            <person name="Lu J."/>
            <person name="Luo M."/>
            <person name="Machado C.A."/>
            <person name="Makalowski W."/>
            <person name="Marzo M."/>
            <person name="Matsuda M."/>
            <person name="Matzkin L."/>
            <person name="McAllister B."/>
            <person name="McBride C.S."/>
            <person name="McKernan B."/>
            <person name="McKernan K."/>
            <person name="Mendez-Lago M."/>
            <person name="Minx P."/>
            <person name="Mollenhauer M.U."/>
            <person name="Montooth K."/>
            <person name="Mount S.M."/>
            <person name="Mu X."/>
            <person name="Myers E."/>
            <person name="Negre B."/>
            <person name="Newfeld S."/>
            <person name="Nielsen R."/>
            <person name="Noor M.A."/>
            <person name="O'Grady P."/>
            <person name="Pachter L."/>
            <person name="Papaceit M."/>
            <person name="Parisi M.J."/>
            <person name="Parisi M."/>
            <person name="Parts L."/>
            <person name="Pedersen J.S."/>
            <person name="Pesole G."/>
            <person name="Phillippy A.M."/>
            <person name="Ponting C.P."/>
            <person name="Pop M."/>
            <person name="Porcelli D."/>
            <person name="Powell J.R."/>
            <person name="Prohaska S."/>
            <person name="Pruitt K."/>
            <person name="Puig M."/>
            <person name="Quesneville H."/>
            <person name="Ram K.R."/>
            <person name="Rand D."/>
            <person name="Rasmussen M.D."/>
            <person name="Reed L.K."/>
            <person name="Reenan R."/>
            <person name="Reily A."/>
            <person name="Remington K.A."/>
            <person name="Rieger T.T."/>
            <person name="Ritchie M.G."/>
            <person name="Robin C."/>
            <person name="Rogers Y.H."/>
            <person name="Rohde C."/>
            <person name="Rozas J."/>
            <person name="Rubenfield M.J."/>
            <person name="Ruiz A."/>
            <person name="Russo S."/>
            <person name="Salzberg S.L."/>
            <person name="Sanchez-Gracia A."/>
            <person name="Saranga D.J."/>
            <person name="Sato H."/>
            <person name="Schaeffer S.W."/>
            <person name="Schatz M.C."/>
            <person name="Schlenke T."/>
            <person name="Schwartz R."/>
            <person name="Segarra C."/>
            <person name="Singh R.S."/>
            <person name="Sirot L."/>
            <person name="Sirota M."/>
            <person name="Sisneros N.B."/>
            <person name="Smith C.D."/>
            <person name="Smith T.F."/>
            <person name="Spieth J."/>
            <person name="Stage D.E."/>
            <person name="Stark A."/>
            <person name="Stephan W."/>
            <person name="Strausberg R.L."/>
            <person name="Strempel S."/>
            <person name="Sturgill D."/>
            <person name="Sutton G."/>
            <person name="Sutton G.G."/>
            <person name="Tao W."/>
            <person name="Teichmann S."/>
            <person name="Tobari Y.N."/>
            <person name="Tomimura Y."/>
            <person name="Tsolas J.M."/>
            <person name="Valente V.L."/>
            <person name="Venter E."/>
            <person name="Venter J.C."/>
            <person name="Vicario S."/>
            <person name="Vieira F.G."/>
            <person name="Vilella A.J."/>
            <person name="Villasante A."/>
            <person name="Walenz B."/>
            <person name="Wang J."/>
            <person name="Wasserman M."/>
            <person name="Watts T."/>
            <person name="Wilson D."/>
            <person name="Wilson R.K."/>
            <person name="Wing R.A."/>
            <person name="Wolfner M.F."/>
            <person name="Wong A."/>
            <person name="Wong G.K."/>
            <person name="Wu C.I."/>
            <person name="Wu G."/>
            <person name="Yamamoto D."/>
            <person name="Yang H.P."/>
            <person name="Yang S.P."/>
            <person name="Yorke J.A."/>
            <person name="Yoshida K."/>
            <person name="Zdobnov E."/>
            <person name="Zhang P."/>
            <person name="Zhang Y."/>
            <person name="Zimin A.V."/>
            <person name="Baldwin J."/>
            <person name="Abdouelleil A."/>
            <person name="Abdulkadir J."/>
            <person name="Abebe A."/>
            <person name="Abera B."/>
            <person name="Abreu J."/>
            <person name="Acer S.C."/>
            <person name="Aftuck L."/>
            <person name="Alexander A."/>
            <person name="An P."/>
            <person name="Anderson E."/>
            <person name="Anderson S."/>
            <person name="Arachi H."/>
            <person name="Azer M."/>
            <person name="Bachantsang P."/>
            <person name="Barry A."/>
            <person name="Bayul T."/>
            <person name="Berlin A."/>
            <person name="Bessette D."/>
            <person name="Bloom T."/>
            <person name="Blye J."/>
            <person name="Boguslavskiy L."/>
            <person name="Bonnet C."/>
            <person name="Boukhgalter B."/>
            <person name="Bourzgui I."/>
            <person name="Brown A."/>
            <person name="Cahill P."/>
            <person name="Channer S."/>
            <person name="Cheshatsang Y."/>
            <person name="Chuda L."/>
            <person name="Citroen M."/>
            <person name="Collymore A."/>
            <person name="Cooke P."/>
            <person name="Costello M."/>
            <person name="D'Aco K."/>
            <person name="Daza R."/>
            <person name="De Haan G."/>
            <person name="DeGray S."/>
            <person name="DeMaso C."/>
            <person name="Dhargay N."/>
            <person name="Dooley K."/>
            <person name="Dooley E."/>
            <person name="Doricent M."/>
            <person name="Dorje P."/>
            <person name="Dorjee K."/>
            <person name="Dupes A."/>
            <person name="Elong R."/>
            <person name="Falk J."/>
            <person name="Farina A."/>
            <person name="Faro S."/>
            <person name="Ferguson D."/>
            <person name="Fisher S."/>
            <person name="Foley C.D."/>
            <person name="Franke A."/>
            <person name="Friedrich D."/>
            <person name="Gadbois L."/>
            <person name="Gearin G."/>
            <person name="Gearin C.R."/>
            <person name="Giannoukos G."/>
            <person name="Goode T."/>
            <person name="Graham J."/>
            <person name="Grandbois E."/>
            <person name="Grewal S."/>
            <person name="Gyaltsen K."/>
            <person name="Hafez N."/>
            <person name="Hagos B."/>
            <person name="Hall J."/>
            <person name="Henson C."/>
            <person name="Hollinger A."/>
            <person name="Honan T."/>
            <person name="Huard M.D."/>
            <person name="Hughes L."/>
            <person name="Hurhula B."/>
            <person name="Husby M.E."/>
            <person name="Kamat A."/>
            <person name="Kanga B."/>
            <person name="Kashin S."/>
            <person name="Khazanovich D."/>
            <person name="Kisner P."/>
            <person name="Lance K."/>
            <person name="Lara M."/>
            <person name="Lee W."/>
            <person name="Lennon N."/>
            <person name="Letendre F."/>
            <person name="LeVine R."/>
            <person name="Lipovsky A."/>
            <person name="Liu X."/>
            <person name="Liu J."/>
            <person name="Liu S."/>
            <person name="Lokyitsang T."/>
            <person name="Lokyitsang Y."/>
            <person name="Lubonja R."/>
            <person name="Lui A."/>
            <person name="MacDonald P."/>
            <person name="Magnisalis V."/>
            <person name="Maru K."/>
            <person name="Matthews C."/>
            <person name="McCusker W."/>
            <person name="McDonough S."/>
            <person name="Mehta T."/>
            <person name="Meldrim J."/>
            <person name="Meneus L."/>
            <person name="Mihai O."/>
            <person name="Mihalev A."/>
            <person name="Mihova T."/>
            <person name="Mittelman R."/>
            <person name="Mlenga V."/>
            <person name="Montmayeur A."/>
            <person name="Mulrain L."/>
            <person name="Navidi A."/>
            <person name="Naylor J."/>
            <person name="Negash T."/>
            <person name="Nguyen T."/>
            <person name="Nguyen N."/>
            <person name="Nicol R."/>
            <person name="Norbu C."/>
            <person name="Norbu N."/>
            <person name="Novod N."/>
            <person name="O'Neill B."/>
            <person name="Osman S."/>
            <person name="Markiewicz E."/>
            <person name="Oyono O.L."/>
            <person name="Patti C."/>
            <person name="Phunkhang P."/>
            <person name="Pierre F."/>
            <person name="Priest M."/>
            <person name="Raghuraman S."/>
            <person name="Rege F."/>
            <person name="Reyes R."/>
            <person name="Rise C."/>
            <person name="Rogov P."/>
            <person name="Ross K."/>
            <person name="Ryan E."/>
            <person name="Settipalli S."/>
            <person name="Shea T."/>
            <person name="Sherpa N."/>
            <person name="Shi L."/>
            <person name="Shih D."/>
            <person name="Sparrow T."/>
            <person name="Spaulding J."/>
            <person name="Stalker J."/>
            <person name="Stange-Thomann N."/>
            <person name="Stavropoulos S."/>
            <person name="Stone C."/>
            <person name="Strader C."/>
            <person name="Tesfaye S."/>
            <person name="Thomson T."/>
            <person name="Thoulutsang Y."/>
            <person name="Thoulutsang D."/>
            <person name="Topham K."/>
            <person name="Topping I."/>
            <person name="Tsamla T."/>
            <person name="Vassiliev H."/>
            <person name="Vo A."/>
            <person name="Wangchuk T."/>
            <person name="Wangdi T."/>
            <person name="Weiand M."/>
            <person name="Wilkinson J."/>
            <person name="Wilson A."/>
            <person name="Yadav S."/>
            <person name="Young G."/>
            <person name="Yu Q."/>
            <person name="Zembek L."/>
            <person name="Zhong D."/>
            <person name="Zimmer A."/>
            <person name="Zwirko Z."/>
            <person name="Jaffe D.B."/>
            <person name="Alvarez P."/>
            <person name="Brockman W."/>
            <person name="Butler J."/>
            <person name="Chin C."/>
            <person name="Gnerre S."/>
            <person name="Grabherr M."/>
            <person name="Kleber M."/>
            <person name="Mauceli E."/>
            <person name="MacCallum I."/>
        </authorList>
    </citation>
    <scope>NUCLEOTIDE SEQUENCE [LARGE SCALE GENOMIC DNA]</scope>
    <source>
        <strain evidence="3">Tucson 15010-1051.87</strain>
    </source>
</reference>
<evidence type="ECO:0000313" key="2">
    <source>
        <dbReference type="EMBL" id="EDW63674.2"/>
    </source>
</evidence>
<dbReference type="PANTHER" id="PTHR12242">
    <property type="entry name" value="OS02G0130600 PROTEIN-RELATED"/>
    <property type="match status" value="1"/>
</dbReference>
<keyword evidence="1" id="KW-0812">Transmembrane</keyword>
<dbReference type="STRING" id="7244.B4LRZ8"/>
<dbReference type="FunCoup" id="B4LRZ8">
    <property type="interactions" value="13"/>
</dbReference>
<keyword evidence="3" id="KW-1185">Reference proteome</keyword>
<evidence type="ECO:0000256" key="1">
    <source>
        <dbReference type="SAM" id="Phobius"/>
    </source>
</evidence>
<sequence length="271" mass="32106">MTAGKEERLQLTELRQEPSSFKEQFHAEQCRLNHHSPEDFYRSQWQSELKSCGFLVYRWCLATFFGSGLVINILLYYYRGYWLIYLTNWGFVLCSLTSITGAIFVSIYHCNPEGMMRRTFLIKCYWALYWTNLIVAHIICILYWSLIYPRDRGMDNPMRLNTLNNIWTHALPLFFFTIDHMVVAQPARIMHFIYPLGFSFAYVAFSCLYYLLGYRDPRGHAYIYPMLDYRKLGVAIRTIALTTLLLLGCSTLQYGVYRLRVFIARKLNKLQ</sequence>